<dbReference type="InterPro" id="IPR006680">
    <property type="entry name" value="Amidohydro-rel"/>
</dbReference>
<protein>
    <recommendedName>
        <fullName evidence="2">Amidohydrolase-related domain-containing protein</fullName>
    </recommendedName>
</protein>
<dbReference type="VEuPathDB" id="FungiDB:SCHCODRAFT_02644975"/>
<evidence type="ECO:0000256" key="1">
    <source>
        <dbReference type="SAM" id="MobiDB-lite"/>
    </source>
</evidence>
<keyword evidence="4" id="KW-1185">Reference proteome</keyword>
<dbReference type="RefSeq" id="XP_003026482.1">
    <property type="nucleotide sequence ID" value="XM_003026436.1"/>
</dbReference>
<dbReference type="STRING" id="578458.D8QKC7"/>
<dbReference type="InParanoid" id="D8QKC7"/>
<organism evidence="4">
    <name type="scientific">Schizophyllum commune (strain H4-8 / FGSC 9210)</name>
    <name type="common">Split gill fungus</name>
    <dbReference type="NCBI Taxonomy" id="578458"/>
    <lineage>
        <taxon>Eukaryota</taxon>
        <taxon>Fungi</taxon>
        <taxon>Dikarya</taxon>
        <taxon>Basidiomycota</taxon>
        <taxon>Agaricomycotina</taxon>
        <taxon>Agaricomycetes</taxon>
        <taxon>Agaricomycetidae</taxon>
        <taxon>Agaricales</taxon>
        <taxon>Schizophyllaceae</taxon>
        <taxon>Schizophyllum</taxon>
    </lineage>
</organism>
<dbReference type="HOGENOM" id="CLU_017290_4_0_1"/>
<dbReference type="AlphaFoldDB" id="D8QKC7"/>
<dbReference type="Pfam" id="PF04909">
    <property type="entry name" value="Amidohydro_2"/>
    <property type="match status" value="1"/>
</dbReference>
<dbReference type="Proteomes" id="UP000007431">
    <property type="component" value="Unassembled WGS sequence"/>
</dbReference>
<dbReference type="InterPro" id="IPR032466">
    <property type="entry name" value="Metal_Hydrolase"/>
</dbReference>
<gene>
    <name evidence="3" type="ORF">SCHCODRAFT_114300</name>
</gene>
<dbReference type="Gene3D" id="3.20.20.140">
    <property type="entry name" value="Metal-dependent hydrolases"/>
    <property type="match status" value="1"/>
</dbReference>
<accession>D8QKC7</accession>
<reference evidence="3 4" key="1">
    <citation type="journal article" date="2010" name="Nat. Biotechnol.">
        <title>Genome sequence of the model mushroom Schizophyllum commune.</title>
        <authorList>
            <person name="Ohm R.A."/>
            <person name="de Jong J.F."/>
            <person name="Lugones L.G."/>
            <person name="Aerts A."/>
            <person name="Kothe E."/>
            <person name="Stajich J.E."/>
            <person name="de Vries R.P."/>
            <person name="Record E."/>
            <person name="Levasseur A."/>
            <person name="Baker S.E."/>
            <person name="Bartholomew K.A."/>
            <person name="Coutinho P.M."/>
            <person name="Erdmann S."/>
            <person name="Fowler T.J."/>
            <person name="Gathman A.C."/>
            <person name="Lombard V."/>
            <person name="Henrissat B."/>
            <person name="Knabe N."/>
            <person name="Kuees U."/>
            <person name="Lilly W.W."/>
            <person name="Lindquist E."/>
            <person name="Lucas S."/>
            <person name="Magnuson J.K."/>
            <person name="Piumi F."/>
            <person name="Raudaskoski M."/>
            <person name="Salamov A."/>
            <person name="Schmutz J."/>
            <person name="Schwarze F.W.M.R."/>
            <person name="vanKuyk P.A."/>
            <person name="Horton J.S."/>
            <person name="Grigoriev I.V."/>
            <person name="Woesten H.A.B."/>
        </authorList>
    </citation>
    <scope>NUCLEOTIDE SEQUENCE [LARGE SCALE GENOMIC DNA]</scope>
    <source>
        <strain evidence="4">H4-8 / FGSC 9210</strain>
    </source>
</reference>
<dbReference type="OMA" id="FAVRAHC"/>
<dbReference type="GeneID" id="9593199"/>
<sequence>MAQSHRFPALHRAAFNHPAIDNHAHPLLSASHANDFPLTGIVSEASGAAADSIPSTLVLKRATKQLAALLDLPQGTSSSGISAAPSWDDVVRKRQAMNYDELCDLCFKATRTQSILIDDGLGGVSELAEGFRWHDRFMVGGGRCYVIVRIEAEAEDLLGLMLGDYALEGREPPKGIYDEFVKAFEKLFETHAANENVKGFKSVVCYRTGLNVVPSVASTPNSDAGQNVSTVTSEKSGPTAQEAQSFMHDCVKTLKEKKRVRIATKAINDHLVSLTMGIAAKFGQPVQFHTGLGDNDITLTLASPAHLQPLIKAFTETKTVLLHSSYPYTREAGYLTSVYANVYLDFGEVFPAVSSAGQRAIITQILELTPTDKIMFSTDGHWWPETYYLGNIQARQALYAVFSECVDGGDLTEDEAVAMVENALFHNANNLYRLGLKPATT</sequence>
<evidence type="ECO:0000313" key="4">
    <source>
        <dbReference type="Proteomes" id="UP000007431"/>
    </source>
</evidence>
<feature type="region of interest" description="Disordered" evidence="1">
    <location>
        <begin position="217"/>
        <end position="242"/>
    </location>
</feature>
<evidence type="ECO:0000313" key="3">
    <source>
        <dbReference type="EMBL" id="EFI91579.1"/>
    </source>
</evidence>
<dbReference type="PANTHER" id="PTHR43383">
    <property type="entry name" value="NODULIN 6"/>
    <property type="match status" value="1"/>
</dbReference>
<dbReference type="KEGG" id="scm:SCHCO_02644975"/>
<evidence type="ECO:0000259" key="2">
    <source>
        <dbReference type="Pfam" id="PF04909"/>
    </source>
</evidence>
<feature type="domain" description="Amidohydrolase-related" evidence="2">
    <location>
        <begin position="277"/>
        <end position="433"/>
    </location>
</feature>
<feature type="non-terminal residue" evidence="3">
    <location>
        <position position="441"/>
    </location>
</feature>
<dbReference type="eggNOG" id="KOG0683">
    <property type="taxonomic scope" value="Eukaryota"/>
</dbReference>
<dbReference type="GO" id="GO:0016787">
    <property type="term" value="F:hydrolase activity"/>
    <property type="evidence" value="ECO:0007669"/>
    <property type="project" value="InterPro"/>
</dbReference>
<name>D8QKC7_SCHCM</name>
<proteinExistence type="predicted"/>
<dbReference type="SUPFAM" id="SSF51556">
    <property type="entry name" value="Metallo-dependent hydrolases"/>
    <property type="match status" value="1"/>
</dbReference>
<dbReference type="PANTHER" id="PTHR43383:SF2">
    <property type="entry name" value="AMIDOHYDROLASE 2 FAMILY PROTEIN"/>
    <property type="match status" value="1"/>
</dbReference>
<dbReference type="OrthoDB" id="3364440at2759"/>
<dbReference type="EMBL" id="GL377316">
    <property type="protein sequence ID" value="EFI91579.1"/>
    <property type="molecule type" value="Genomic_DNA"/>
</dbReference>